<keyword evidence="4" id="KW-1185">Reference proteome</keyword>
<accession>A0A914DN87</accession>
<reference evidence="5" key="1">
    <citation type="submission" date="2022-11" db="UniProtKB">
        <authorList>
            <consortium name="WormBaseParasite"/>
        </authorList>
    </citation>
    <scope>IDENTIFICATION</scope>
</reference>
<comment type="caution">
    <text evidence="1">Lacks conserved residue(s) required for the propagation of feature annotation.</text>
</comment>
<organism evidence="4 5">
    <name type="scientific">Acrobeloides nanus</name>
    <dbReference type="NCBI Taxonomy" id="290746"/>
    <lineage>
        <taxon>Eukaryota</taxon>
        <taxon>Metazoa</taxon>
        <taxon>Ecdysozoa</taxon>
        <taxon>Nematoda</taxon>
        <taxon>Chromadorea</taxon>
        <taxon>Rhabditida</taxon>
        <taxon>Tylenchina</taxon>
        <taxon>Cephalobomorpha</taxon>
        <taxon>Cephaloboidea</taxon>
        <taxon>Cephalobidae</taxon>
        <taxon>Acrobeloides</taxon>
    </lineage>
</organism>
<evidence type="ECO:0000259" key="3">
    <source>
        <dbReference type="PROSITE" id="PS51670"/>
    </source>
</evidence>
<protein>
    <submittedName>
        <fullName evidence="5">ShKT domain-containing protein</fullName>
    </submittedName>
</protein>
<name>A0A914DN87_9BILA</name>
<evidence type="ECO:0000313" key="4">
    <source>
        <dbReference type="Proteomes" id="UP000887540"/>
    </source>
</evidence>
<sequence length="906" mass="103668">MLTSVLPQDHLIRAPPSIYRWIEENAHVCTLIPEEGKTLIDFMNEEEGKNCTACPKLEFREIPGVACAWEFEPTSTNARVGCQEIPHICIQELLIEFSDFYELDQEKNQQSIFPNDNSKEETLNGMLEKILQTEFTTMSPTTTSTSTITPTTTTTTSTQTPSTTTKPNLFVQSFTEEQEFGDFNKFFGPLISDVTEQTTSMNRLTPKFKEKPTTQVTEETKSTTPLSTEAISETTASNKFVDFENLLGTIVEEETETTPSTSRRLTPKFVEKIMEKATLVHRLTTTTMTPSTTKNLIETSTFRTMFTTKNPRLFSTKITTPFRAATISKLLPSHENRELNKLISKVDADSHNEHSIDNKFQENEPVEVVNTSKKEGPEFEETITQPSTTFTQTETKLEFSKLPEVEFVQQTKSTITMKKPNEFKAKFTKFRMEDRFVMGFSSTQTAKNFGTESTQSLNTTPWPKNTLEIKKLPLLAHNLNQNHVVEPQDSQKSKMEIHTPDNCMDTHELCCFWALNGECNQNPFYMKVHCAQTCGTCHCQIGKIDQCISKGIQCDISQAFLWQESNNVTSTFSSTTSQPTLPQSNYNHIDVPTRKQLPIRPIDLKIEPESKTSQDPRGNDIFKSIEEFENLYMKPEPLKTLSSEPLAQTTPKIRHLPVQYEENRKPLKTTTLTTTILPSLRSDQVTSKLHFDRNYASQKIYPSRRKSNQVPLLPPLKSYSGKTTKLKNDLNHSTWFLIPPFAKASNAYNVNMGAQQQRSPINVPQYDIHAYHPPQPAHTPLQGHYLLFEEQPSFPIFHVAHPECFNYHRLCKYWAGMGECDSNPFWMRPHCQEACKSCGETIETISVPKSMNGCVNKHKLCPYWRFIGECQNNPTYMLKHLPRDERYRAQRGEEEMNMNTPKCFFL</sequence>
<feature type="disulfide bond" evidence="1">
    <location>
        <begin position="804"/>
        <end position="838"/>
    </location>
</feature>
<keyword evidence="1" id="KW-1015">Disulfide bond</keyword>
<dbReference type="AlphaFoldDB" id="A0A914DN87"/>
<evidence type="ECO:0000256" key="1">
    <source>
        <dbReference type="PROSITE-ProRule" id="PRU01005"/>
    </source>
</evidence>
<feature type="region of interest" description="Disordered" evidence="2">
    <location>
        <begin position="138"/>
        <end position="166"/>
    </location>
</feature>
<feature type="domain" description="ShKT" evidence="3">
    <location>
        <begin position="804"/>
        <end position="838"/>
    </location>
</feature>
<evidence type="ECO:0000256" key="2">
    <source>
        <dbReference type="SAM" id="MobiDB-lite"/>
    </source>
</evidence>
<dbReference type="Pfam" id="PF01549">
    <property type="entry name" value="ShK"/>
    <property type="match status" value="3"/>
</dbReference>
<feature type="disulfide bond" evidence="1">
    <location>
        <begin position="503"/>
        <end position="537"/>
    </location>
</feature>
<dbReference type="PROSITE" id="PS51670">
    <property type="entry name" value="SHKT"/>
    <property type="match status" value="2"/>
</dbReference>
<dbReference type="SMART" id="SM00254">
    <property type="entry name" value="ShKT"/>
    <property type="match status" value="3"/>
</dbReference>
<dbReference type="WBParaSite" id="ACRNAN_scaffold324.g11947.t1">
    <property type="protein sequence ID" value="ACRNAN_scaffold324.g11947.t1"/>
    <property type="gene ID" value="ACRNAN_scaffold324.g11947"/>
</dbReference>
<dbReference type="InterPro" id="IPR003582">
    <property type="entry name" value="ShKT_dom"/>
</dbReference>
<feature type="compositionally biased region" description="Low complexity" evidence="2">
    <location>
        <begin position="138"/>
        <end position="165"/>
    </location>
</feature>
<feature type="region of interest" description="Disordered" evidence="2">
    <location>
        <begin position="210"/>
        <end position="230"/>
    </location>
</feature>
<evidence type="ECO:0000313" key="5">
    <source>
        <dbReference type="WBParaSite" id="ACRNAN_scaffold324.g11947.t1"/>
    </source>
</evidence>
<feature type="domain" description="ShKT" evidence="3">
    <location>
        <begin position="503"/>
        <end position="537"/>
    </location>
</feature>
<proteinExistence type="predicted"/>
<dbReference type="Proteomes" id="UP000887540">
    <property type="component" value="Unplaced"/>
</dbReference>